<keyword evidence="1" id="KW-0732">Signal</keyword>
<dbReference type="Proteomes" id="UP000198983">
    <property type="component" value="Chromosome I"/>
</dbReference>
<dbReference type="RefSeq" id="WP_092652856.1">
    <property type="nucleotide sequence ID" value="NZ_LT629732.1"/>
</dbReference>
<keyword evidence="6" id="KW-1185">Reference proteome</keyword>
<evidence type="ECO:0000313" key="5">
    <source>
        <dbReference type="EMBL" id="SDS27085.1"/>
    </source>
</evidence>
<dbReference type="SMART" id="SM00079">
    <property type="entry name" value="PBPe"/>
    <property type="match status" value="1"/>
</dbReference>
<dbReference type="OrthoDB" id="8454826at2"/>
<evidence type="ECO:0000256" key="2">
    <source>
        <dbReference type="SAM" id="MobiDB-lite"/>
    </source>
</evidence>
<accession>A0A1H1QUN9</accession>
<dbReference type="STRING" id="117157.SAMN04489717_2153"/>
<dbReference type="SUPFAM" id="SSF53850">
    <property type="entry name" value="Periplasmic binding protein-like II"/>
    <property type="match status" value="1"/>
</dbReference>
<proteinExistence type="predicted"/>
<gene>
    <name evidence="5" type="ORF">SAMN04489717_2153</name>
</gene>
<dbReference type="SMART" id="SM00062">
    <property type="entry name" value="PBPb"/>
    <property type="match status" value="1"/>
</dbReference>
<dbReference type="GO" id="GO:0015276">
    <property type="term" value="F:ligand-gated monoatomic ion channel activity"/>
    <property type="evidence" value="ECO:0007669"/>
    <property type="project" value="InterPro"/>
</dbReference>
<evidence type="ECO:0000259" key="3">
    <source>
        <dbReference type="SMART" id="SM00062"/>
    </source>
</evidence>
<feature type="compositionally biased region" description="Polar residues" evidence="2">
    <location>
        <begin position="66"/>
        <end position="81"/>
    </location>
</feature>
<dbReference type="InterPro" id="IPR001638">
    <property type="entry name" value="Solute-binding_3/MltF_N"/>
</dbReference>
<organism evidence="5 6">
    <name type="scientific">Actinopolymorpha singaporensis</name>
    <dbReference type="NCBI Taxonomy" id="117157"/>
    <lineage>
        <taxon>Bacteria</taxon>
        <taxon>Bacillati</taxon>
        <taxon>Actinomycetota</taxon>
        <taxon>Actinomycetes</taxon>
        <taxon>Propionibacteriales</taxon>
        <taxon>Actinopolymorphaceae</taxon>
        <taxon>Actinopolymorpha</taxon>
    </lineage>
</organism>
<dbReference type="Pfam" id="PF00497">
    <property type="entry name" value="SBP_bac_3"/>
    <property type="match status" value="1"/>
</dbReference>
<dbReference type="CDD" id="cd13530">
    <property type="entry name" value="PBP2_peptides_like"/>
    <property type="match status" value="1"/>
</dbReference>
<evidence type="ECO:0000259" key="4">
    <source>
        <dbReference type="SMART" id="SM00079"/>
    </source>
</evidence>
<name>A0A1H1QUN9_9ACTN</name>
<dbReference type="Gene3D" id="3.40.190.10">
    <property type="entry name" value="Periplasmic binding protein-like II"/>
    <property type="match status" value="2"/>
</dbReference>
<evidence type="ECO:0000313" key="6">
    <source>
        <dbReference type="Proteomes" id="UP000198983"/>
    </source>
</evidence>
<dbReference type="InterPro" id="IPR001320">
    <property type="entry name" value="Iontro_rcpt_C"/>
</dbReference>
<reference evidence="5 6" key="1">
    <citation type="submission" date="2016-10" db="EMBL/GenBank/DDBJ databases">
        <authorList>
            <person name="de Groot N.N."/>
        </authorList>
    </citation>
    <scope>NUCLEOTIDE SEQUENCE [LARGE SCALE GENOMIC DNA]</scope>
    <source>
        <strain evidence="5 6">DSM 22024</strain>
    </source>
</reference>
<feature type="region of interest" description="Disordered" evidence="2">
    <location>
        <begin position="57"/>
        <end position="92"/>
    </location>
</feature>
<dbReference type="GO" id="GO:0016020">
    <property type="term" value="C:membrane"/>
    <property type="evidence" value="ECO:0007669"/>
    <property type="project" value="InterPro"/>
</dbReference>
<protein>
    <submittedName>
        <fullName evidence="5">Polar amino acid transport system substrate-binding protein</fullName>
    </submittedName>
</protein>
<evidence type="ECO:0000256" key="1">
    <source>
        <dbReference type="ARBA" id="ARBA00022729"/>
    </source>
</evidence>
<dbReference type="EMBL" id="LT629732">
    <property type="protein sequence ID" value="SDS27085.1"/>
    <property type="molecule type" value="Genomic_DNA"/>
</dbReference>
<dbReference type="PANTHER" id="PTHR35936">
    <property type="entry name" value="MEMBRANE-BOUND LYTIC MUREIN TRANSGLYCOSYLASE F"/>
    <property type="match status" value="1"/>
</dbReference>
<dbReference type="AlphaFoldDB" id="A0A1H1QUN9"/>
<sequence>MPFATLPRRATSPRTTSRRATSRRATSPRVTSRRLTVLLPVLACAVLAAFTACAPEDSATGGQAGATPSKQPKASGTTSPSPRGCAKGDLDLHAPGTLTVATDQPAYEPWFADDNPSSGKGFESAVAYAVARQLGFTASEVTWTRVRFNNAIQPGPKDFDFDINEFTITDQRKKAVDFSSSYYDATQAVVALKSSPIANAKSVAGLKDAKLGAQVNTTSYDVINDVVQPARQAQVFRSNDDARQALANGSIDGLVVDLPTAFYMTAAQLEGATIVGQLEQKSGTPEQFGLVLDKGSPLTACVTRAVDALRDDGTLEELAKTWLADVAGAPVLN</sequence>
<feature type="domain" description="Solute-binding protein family 3/N-terminal" evidence="3">
    <location>
        <begin position="97"/>
        <end position="326"/>
    </location>
</feature>
<feature type="domain" description="Ionotropic glutamate receptor C-terminal" evidence="4">
    <location>
        <begin position="97"/>
        <end position="325"/>
    </location>
</feature>
<feature type="region of interest" description="Disordered" evidence="2">
    <location>
        <begin position="1"/>
        <end position="30"/>
    </location>
</feature>